<dbReference type="EMBL" id="LNYO01000024">
    <property type="protein sequence ID" value="KTD33125.1"/>
    <property type="molecule type" value="Genomic_DNA"/>
</dbReference>
<proteinExistence type="predicted"/>
<dbReference type="AlphaFoldDB" id="A0A0W0WLB2"/>
<dbReference type="RefSeq" id="WP_058505743.1">
    <property type="nucleotide sequence ID" value="NZ_CAAAIF010000003.1"/>
</dbReference>
<feature type="compositionally biased region" description="Polar residues" evidence="1">
    <location>
        <begin position="311"/>
        <end position="320"/>
    </location>
</feature>
<comment type="caution">
    <text evidence="2">The sequence shown here is derived from an EMBL/GenBank/DDBJ whole genome shotgun (WGS) entry which is preliminary data.</text>
</comment>
<name>A0A0W0WLB2_9GAMM</name>
<keyword evidence="3" id="KW-1185">Reference proteome</keyword>
<reference evidence="2 3" key="1">
    <citation type="submission" date="2015-11" db="EMBL/GenBank/DDBJ databases">
        <title>Genomic analysis of 38 Legionella species identifies large and diverse effector repertoires.</title>
        <authorList>
            <person name="Burstein D."/>
            <person name="Amaro F."/>
            <person name="Zusman T."/>
            <person name="Lifshitz Z."/>
            <person name="Cohen O."/>
            <person name="Gilbert J.A."/>
            <person name="Pupko T."/>
            <person name="Shuman H.A."/>
            <person name="Segal G."/>
        </authorList>
    </citation>
    <scope>NUCLEOTIDE SEQUENCE [LARGE SCALE GENOMIC DNA]</scope>
    <source>
        <strain evidence="2 3">ATCC 49506</strain>
    </source>
</reference>
<evidence type="ECO:0000313" key="3">
    <source>
        <dbReference type="Proteomes" id="UP000054725"/>
    </source>
</evidence>
<dbReference type="Proteomes" id="UP000054725">
    <property type="component" value="Unassembled WGS sequence"/>
</dbReference>
<evidence type="ECO:0000256" key="1">
    <source>
        <dbReference type="SAM" id="MobiDB-lite"/>
    </source>
</evidence>
<protein>
    <submittedName>
        <fullName evidence="2">Uncharacterized protein</fullName>
    </submittedName>
</protein>
<gene>
    <name evidence="2" type="ORF">Lnau_2773</name>
</gene>
<organism evidence="2 3">
    <name type="scientific">Legionella nautarum</name>
    <dbReference type="NCBI Taxonomy" id="45070"/>
    <lineage>
        <taxon>Bacteria</taxon>
        <taxon>Pseudomonadati</taxon>
        <taxon>Pseudomonadota</taxon>
        <taxon>Gammaproteobacteria</taxon>
        <taxon>Legionellales</taxon>
        <taxon>Legionellaceae</taxon>
        <taxon>Legionella</taxon>
    </lineage>
</organism>
<accession>A0A0W0WLB2</accession>
<sequence>MSHLSIRELNRIVEIATEMYAQGKKATNAFDYLSACKGFDVRPDAIPEKNNDSEEIEFDREDFQINYNHQTAINAFTLAEESADSASENPKEVFAAALKENLRGVFILQNPIFSAINEIDQHLQEFRSPANWFKRSARDKIAALETLKQRLLEGREGTIGETIASWMEQNRQIIASSRNLLKMNGEDPQASTLKFINGLLPVYGEVSLEEDYDDSLSRQAKQKIYQPLLNYIQARTTWFQQILTFIFRNTALSNEKLVFAQDLIEKIQDSKDSYSALDKMLRDKRNIHAHMSEEQDLNHYNLRAPRELPQTEETLLSSSSQHEERGIASQQQRKTTIPFWQRAMVVEEGEMFTKSDLAEALHESIEMTSMSM</sequence>
<feature type="region of interest" description="Disordered" evidence="1">
    <location>
        <begin position="311"/>
        <end position="332"/>
    </location>
</feature>
<dbReference type="PATRIC" id="fig|45070.6.peg.2926"/>
<dbReference type="OrthoDB" id="5657181at2"/>
<evidence type="ECO:0000313" key="2">
    <source>
        <dbReference type="EMBL" id="KTD33125.1"/>
    </source>
</evidence>